<gene>
    <name evidence="11" type="ORF">ACFSJ0_00760</name>
</gene>
<comment type="catalytic activity">
    <reaction evidence="1">
        <text>ATP + protein L-histidine = ADP + protein N-phospho-L-histidine.</text>
        <dbReference type="EC" id="2.7.13.3"/>
    </reaction>
</comment>
<keyword evidence="6 11" id="KW-0418">Kinase</keyword>
<protein>
    <recommendedName>
        <fullName evidence="2">histidine kinase</fullName>
        <ecNumber evidence="2">2.7.13.3</ecNumber>
    </recommendedName>
</protein>
<name>A0ABW4FYE7_9ACTN</name>
<keyword evidence="3" id="KW-0597">Phosphoprotein</keyword>
<dbReference type="InterPro" id="IPR011712">
    <property type="entry name" value="Sig_transdc_His_kin_sub3_dim/P"/>
</dbReference>
<proteinExistence type="predicted"/>
<dbReference type="PANTHER" id="PTHR24421">
    <property type="entry name" value="NITRATE/NITRITE SENSOR PROTEIN NARX-RELATED"/>
    <property type="match status" value="1"/>
</dbReference>
<evidence type="ECO:0000259" key="10">
    <source>
        <dbReference type="SMART" id="SM00387"/>
    </source>
</evidence>
<keyword evidence="9" id="KW-0812">Transmembrane</keyword>
<keyword evidence="4" id="KW-0808">Transferase</keyword>
<dbReference type="SMART" id="SM00387">
    <property type="entry name" value="HATPase_c"/>
    <property type="match status" value="1"/>
</dbReference>
<feature type="transmembrane region" description="Helical" evidence="9">
    <location>
        <begin position="33"/>
        <end position="51"/>
    </location>
</feature>
<keyword evidence="7" id="KW-0067">ATP-binding</keyword>
<dbReference type="PANTHER" id="PTHR24421:SF10">
    <property type="entry name" value="NITRATE_NITRITE SENSOR PROTEIN NARQ"/>
    <property type="match status" value="1"/>
</dbReference>
<feature type="transmembrane region" description="Helical" evidence="9">
    <location>
        <begin position="7"/>
        <end position="27"/>
    </location>
</feature>
<keyword evidence="8" id="KW-0902">Two-component regulatory system</keyword>
<evidence type="ECO:0000256" key="3">
    <source>
        <dbReference type="ARBA" id="ARBA00022553"/>
    </source>
</evidence>
<feature type="transmembrane region" description="Helical" evidence="9">
    <location>
        <begin position="100"/>
        <end position="118"/>
    </location>
</feature>
<keyword evidence="9" id="KW-1133">Transmembrane helix</keyword>
<accession>A0ABW4FYE7</accession>
<evidence type="ECO:0000256" key="7">
    <source>
        <dbReference type="ARBA" id="ARBA00022840"/>
    </source>
</evidence>
<keyword evidence="9" id="KW-0472">Membrane</keyword>
<organism evidence="11 12">
    <name type="scientific">Nonomuraea guangzhouensis</name>
    <dbReference type="NCBI Taxonomy" id="1291555"/>
    <lineage>
        <taxon>Bacteria</taxon>
        <taxon>Bacillati</taxon>
        <taxon>Actinomycetota</taxon>
        <taxon>Actinomycetes</taxon>
        <taxon>Streptosporangiales</taxon>
        <taxon>Streptosporangiaceae</taxon>
        <taxon>Nonomuraea</taxon>
    </lineage>
</organism>
<dbReference type="CDD" id="cd16917">
    <property type="entry name" value="HATPase_UhpB-NarQ-NarX-like"/>
    <property type="match status" value="1"/>
</dbReference>
<evidence type="ECO:0000256" key="9">
    <source>
        <dbReference type="SAM" id="Phobius"/>
    </source>
</evidence>
<dbReference type="InterPro" id="IPR003594">
    <property type="entry name" value="HATPase_dom"/>
</dbReference>
<evidence type="ECO:0000256" key="6">
    <source>
        <dbReference type="ARBA" id="ARBA00022777"/>
    </source>
</evidence>
<feature type="domain" description="Histidine kinase/HSP90-like ATPase" evidence="10">
    <location>
        <begin position="281"/>
        <end position="371"/>
    </location>
</feature>
<keyword evidence="5" id="KW-0547">Nucleotide-binding</keyword>
<evidence type="ECO:0000256" key="2">
    <source>
        <dbReference type="ARBA" id="ARBA00012438"/>
    </source>
</evidence>
<dbReference type="RefSeq" id="WP_219537804.1">
    <property type="nucleotide sequence ID" value="NZ_JAHKRM010000041.1"/>
</dbReference>
<evidence type="ECO:0000256" key="5">
    <source>
        <dbReference type="ARBA" id="ARBA00022741"/>
    </source>
</evidence>
<dbReference type="Pfam" id="PF07730">
    <property type="entry name" value="HisKA_3"/>
    <property type="match status" value="1"/>
</dbReference>
<sequence length="373" mass="38681">MPGLRRLFVDAAAAFAVIGVFWLPSIIEVAGTWRSVAGLVLAAVVAAAMLLHRRLPVAAATTAGAVTVAASLLGLCQDPMLATAWCLYSLALTRASRVRVFVLVVVGAVAVLAAVTGVPEDSLGGWGQRVVIAAAALSGSWLLGVTVGRQVESVRESERARAVEQAVRVQLDVARDVHDVVGHALGVISAEAGVTRGLADASEQELRDTLADIENHARSALEDIQSLVRSLRAGPGMEPGRADTAAPVPGISRLPELVAAARAAGVGIDTRIAAPEQIDEVAAAVAFRIVQEALSNVVRHAPGAACTVEIHADGDVLVVRVRDDGPGKEDGVSGFGLWGMRERAHLAGGTVAWRNLPDRGFEVEARLPLGGAR</sequence>
<evidence type="ECO:0000256" key="1">
    <source>
        <dbReference type="ARBA" id="ARBA00000085"/>
    </source>
</evidence>
<evidence type="ECO:0000313" key="12">
    <source>
        <dbReference type="Proteomes" id="UP001597097"/>
    </source>
</evidence>
<comment type="caution">
    <text evidence="11">The sequence shown here is derived from an EMBL/GenBank/DDBJ whole genome shotgun (WGS) entry which is preliminary data.</text>
</comment>
<dbReference type="GO" id="GO:0016301">
    <property type="term" value="F:kinase activity"/>
    <property type="evidence" value="ECO:0007669"/>
    <property type="project" value="UniProtKB-KW"/>
</dbReference>
<dbReference type="EMBL" id="JBHUCM010000002">
    <property type="protein sequence ID" value="MFD1535540.1"/>
    <property type="molecule type" value="Genomic_DNA"/>
</dbReference>
<dbReference type="InterPro" id="IPR050482">
    <property type="entry name" value="Sensor_HK_TwoCompSys"/>
</dbReference>
<evidence type="ECO:0000256" key="4">
    <source>
        <dbReference type="ARBA" id="ARBA00022679"/>
    </source>
</evidence>
<dbReference type="EC" id="2.7.13.3" evidence="2"/>
<dbReference type="Proteomes" id="UP001597097">
    <property type="component" value="Unassembled WGS sequence"/>
</dbReference>
<evidence type="ECO:0000313" key="11">
    <source>
        <dbReference type="EMBL" id="MFD1535540.1"/>
    </source>
</evidence>
<dbReference type="Pfam" id="PF02518">
    <property type="entry name" value="HATPase_c"/>
    <property type="match status" value="1"/>
</dbReference>
<keyword evidence="12" id="KW-1185">Reference proteome</keyword>
<evidence type="ECO:0000256" key="8">
    <source>
        <dbReference type="ARBA" id="ARBA00023012"/>
    </source>
</evidence>
<reference evidence="12" key="1">
    <citation type="journal article" date="2019" name="Int. J. Syst. Evol. Microbiol.">
        <title>The Global Catalogue of Microorganisms (GCM) 10K type strain sequencing project: providing services to taxonomists for standard genome sequencing and annotation.</title>
        <authorList>
            <consortium name="The Broad Institute Genomics Platform"/>
            <consortium name="The Broad Institute Genome Sequencing Center for Infectious Disease"/>
            <person name="Wu L."/>
            <person name="Ma J."/>
        </authorList>
    </citation>
    <scope>NUCLEOTIDE SEQUENCE [LARGE SCALE GENOMIC DNA]</scope>
    <source>
        <strain evidence="12">CGMCC 1.15399</strain>
    </source>
</reference>